<keyword evidence="5" id="KW-0812">Transmembrane</keyword>
<dbReference type="PANTHER" id="PTHR22939">
    <property type="entry name" value="SERINE PROTEASE FAMILY S1C HTRA-RELATED"/>
    <property type="match status" value="1"/>
</dbReference>
<dbReference type="InterPro" id="IPR001478">
    <property type="entry name" value="PDZ"/>
</dbReference>
<organism evidence="7 8">
    <name type="scientific">Subdoligranulum variabile</name>
    <dbReference type="NCBI Taxonomy" id="214851"/>
    <lineage>
        <taxon>Bacteria</taxon>
        <taxon>Bacillati</taxon>
        <taxon>Bacillota</taxon>
        <taxon>Clostridia</taxon>
        <taxon>Eubacteriales</taxon>
        <taxon>Oscillospiraceae</taxon>
        <taxon>Subdoligranulum</taxon>
    </lineage>
</organism>
<dbReference type="InterPro" id="IPR009003">
    <property type="entry name" value="Peptidase_S1_PA"/>
</dbReference>
<dbReference type="PANTHER" id="PTHR22939:SF129">
    <property type="entry name" value="SERINE PROTEASE HTRA2, MITOCHONDRIAL"/>
    <property type="match status" value="1"/>
</dbReference>
<name>A0A921LNC9_9FIRM</name>
<feature type="compositionally biased region" description="Low complexity" evidence="4">
    <location>
        <begin position="27"/>
        <end position="41"/>
    </location>
</feature>
<dbReference type="InterPro" id="IPR036034">
    <property type="entry name" value="PDZ_sf"/>
</dbReference>
<comment type="caution">
    <text evidence="7">The sequence shown here is derived from an EMBL/GenBank/DDBJ whole genome shotgun (WGS) entry which is preliminary data.</text>
</comment>
<keyword evidence="5" id="KW-0472">Membrane</keyword>
<dbReference type="SUPFAM" id="SSF50494">
    <property type="entry name" value="Trypsin-like serine proteases"/>
    <property type="match status" value="1"/>
</dbReference>
<comment type="similarity">
    <text evidence="1">Belongs to the peptidase S1C family.</text>
</comment>
<gene>
    <name evidence="7" type="ORF">K8V20_04665</name>
</gene>
<reference evidence="7" key="2">
    <citation type="submission" date="2021-09" db="EMBL/GenBank/DDBJ databases">
        <authorList>
            <person name="Gilroy R."/>
        </authorList>
    </citation>
    <scope>NUCLEOTIDE SEQUENCE</scope>
    <source>
        <strain evidence="7">ChiBcec21-2208</strain>
    </source>
</reference>
<feature type="domain" description="PDZ" evidence="6">
    <location>
        <begin position="400"/>
        <end position="479"/>
    </location>
</feature>
<feature type="transmembrane region" description="Helical" evidence="5">
    <location>
        <begin position="128"/>
        <end position="153"/>
    </location>
</feature>
<feature type="compositionally biased region" description="Polar residues" evidence="4">
    <location>
        <begin position="45"/>
        <end position="75"/>
    </location>
</feature>
<dbReference type="SUPFAM" id="SSF50156">
    <property type="entry name" value="PDZ domain-like"/>
    <property type="match status" value="1"/>
</dbReference>
<evidence type="ECO:0000313" key="8">
    <source>
        <dbReference type="Proteomes" id="UP000782880"/>
    </source>
</evidence>
<protein>
    <submittedName>
        <fullName evidence="7">Trypsin-like peptidase domain-containing protein</fullName>
    </submittedName>
</protein>
<evidence type="ECO:0000313" key="7">
    <source>
        <dbReference type="EMBL" id="HJG27924.1"/>
    </source>
</evidence>
<dbReference type="PROSITE" id="PS50106">
    <property type="entry name" value="PDZ"/>
    <property type="match status" value="1"/>
</dbReference>
<accession>A0A921LNC9</accession>
<dbReference type="SMART" id="SM00228">
    <property type="entry name" value="PDZ"/>
    <property type="match status" value="1"/>
</dbReference>
<feature type="compositionally biased region" description="Polar residues" evidence="4">
    <location>
        <begin position="1"/>
        <end position="26"/>
    </location>
</feature>
<evidence type="ECO:0000259" key="6">
    <source>
        <dbReference type="PROSITE" id="PS50106"/>
    </source>
</evidence>
<dbReference type="Pfam" id="PF13180">
    <property type="entry name" value="PDZ_2"/>
    <property type="match status" value="1"/>
</dbReference>
<dbReference type="Proteomes" id="UP000782880">
    <property type="component" value="Unassembled WGS sequence"/>
</dbReference>
<dbReference type="PRINTS" id="PR00834">
    <property type="entry name" value="PROTEASES2C"/>
</dbReference>
<dbReference type="InterPro" id="IPR001940">
    <property type="entry name" value="Peptidase_S1C"/>
</dbReference>
<keyword evidence="5" id="KW-1133">Transmembrane helix</keyword>
<sequence>MSNEFDYSGLYNHTTGEGSPQEQSPAQNPDTQNTQQPQDGGYPNVGSSGMNTANTARTDYSTQDAPNTSATTPQSGYTGGYNNAGAGNNNGYTSSFSGGNGGNSGYNGYSYASAPQQPPQKPKKKYNLLLRVLACVGVVALGFGSGVGGAIVATRTGLTGNQVVVQQVQRDTSDATATNSTDGTTMSVQQIAAVVSPSVVAITTEQMSGSQTWFGGYYVQSGAGSGVIISQDGYILTCAHVVSGATSVKVQLDNGDTYDATIVGSDSTSDIAVIKIEATGLTPAVIGDSDALAVGETVVAVGNPLGTLSNSVTDGIISALNREVTVEDNNMTLLQTDASISPGNSGGGLFNANGELIGIVNAKSSYSEAEGIGFAIPINTAMNIAQELIENGSVARPALGVKIYDVSDAATAQQLGVSSTGVYVVEVTAGSGAEAGGVQVGDRIISVDDTAVSSSSSIKSYLADKNVGDTVTLQVEREGKILSLSVTLGSSAG</sequence>
<dbReference type="GO" id="GO:0006508">
    <property type="term" value="P:proteolysis"/>
    <property type="evidence" value="ECO:0007669"/>
    <property type="project" value="UniProtKB-KW"/>
</dbReference>
<dbReference type="Pfam" id="PF13365">
    <property type="entry name" value="Trypsin_2"/>
    <property type="match status" value="1"/>
</dbReference>
<dbReference type="AlphaFoldDB" id="A0A921LNC9"/>
<dbReference type="EMBL" id="DYVE01000119">
    <property type="protein sequence ID" value="HJG27924.1"/>
    <property type="molecule type" value="Genomic_DNA"/>
</dbReference>
<dbReference type="GO" id="GO:0004252">
    <property type="term" value="F:serine-type endopeptidase activity"/>
    <property type="evidence" value="ECO:0007669"/>
    <property type="project" value="InterPro"/>
</dbReference>
<dbReference type="InterPro" id="IPR043504">
    <property type="entry name" value="Peptidase_S1_PA_chymotrypsin"/>
</dbReference>
<proteinExistence type="inferred from homology"/>
<evidence type="ECO:0000256" key="3">
    <source>
        <dbReference type="ARBA" id="ARBA00022801"/>
    </source>
</evidence>
<feature type="region of interest" description="Disordered" evidence="4">
    <location>
        <begin position="1"/>
        <end position="85"/>
    </location>
</feature>
<keyword evidence="2" id="KW-0645">Protease</keyword>
<evidence type="ECO:0000256" key="2">
    <source>
        <dbReference type="ARBA" id="ARBA00022670"/>
    </source>
</evidence>
<reference evidence="7" key="1">
    <citation type="journal article" date="2021" name="PeerJ">
        <title>Extensive microbial diversity within the chicken gut microbiome revealed by metagenomics and culture.</title>
        <authorList>
            <person name="Gilroy R."/>
            <person name="Ravi A."/>
            <person name="Getino M."/>
            <person name="Pursley I."/>
            <person name="Horton D.L."/>
            <person name="Alikhan N.F."/>
            <person name="Baker D."/>
            <person name="Gharbi K."/>
            <person name="Hall N."/>
            <person name="Watson M."/>
            <person name="Adriaenssens E.M."/>
            <person name="Foster-Nyarko E."/>
            <person name="Jarju S."/>
            <person name="Secka A."/>
            <person name="Antonio M."/>
            <person name="Oren A."/>
            <person name="Chaudhuri R.R."/>
            <person name="La Ragione R."/>
            <person name="Hildebrand F."/>
            <person name="Pallen M.J."/>
        </authorList>
    </citation>
    <scope>NUCLEOTIDE SEQUENCE</scope>
    <source>
        <strain evidence="7">ChiBcec21-2208</strain>
    </source>
</reference>
<evidence type="ECO:0000256" key="5">
    <source>
        <dbReference type="SAM" id="Phobius"/>
    </source>
</evidence>
<evidence type="ECO:0000256" key="4">
    <source>
        <dbReference type="SAM" id="MobiDB-lite"/>
    </source>
</evidence>
<keyword evidence="3" id="KW-0378">Hydrolase</keyword>
<dbReference type="Gene3D" id="2.30.42.10">
    <property type="match status" value="1"/>
</dbReference>
<dbReference type="Gene3D" id="2.40.10.10">
    <property type="entry name" value="Trypsin-like serine proteases"/>
    <property type="match status" value="2"/>
</dbReference>
<evidence type="ECO:0000256" key="1">
    <source>
        <dbReference type="ARBA" id="ARBA00010541"/>
    </source>
</evidence>